<dbReference type="PROSITE" id="PS00455">
    <property type="entry name" value="AMP_BINDING"/>
    <property type="match status" value="1"/>
</dbReference>
<dbReference type="InterPro" id="IPR000873">
    <property type="entry name" value="AMP-dep_synth/lig_dom"/>
</dbReference>
<dbReference type="Gene3D" id="3.40.50.12780">
    <property type="entry name" value="N-terminal domain of ligase-like"/>
    <property type="match status" value="1"/>
</dbReference>
<dbReference type="InterPro" id="IPR042099">
    <property type="entry name" value="ANL_N_sf"/>
</dbReference>
<dbReference type="SUPFAM" id="SSF56801">
    <property type="entry name" value="Acetyl-CoA synthetase-like"/>
    <property type="match status" value="1"/>
</dbReference>
<dbReference type="Proteomes" id="UP001338125">
    <property type="component" value="Unassembled WGS sequence"/>
</dbReference>
<dbReference type="PANTHER" id="PTHR43201">
    <property type="entry name" value="ACYL-COA SYNTHETASE"/>
    <property type="match status" value="1"/>
</dbReference>
<comment type="caution">
    <text evidence="3">The sequence shown here is derived from an EMBL/GenBank/DDBJ whole genome shotgun (WGS) entry which is preliminary data.</text>
</comment>
<keyword evidence="4" id="KW-1185">Reference proteome</keyword>
<sequence length="559" mass="61411">MATDKIRRFPKDPVLVKLLESAKLTTGQIIHDAYGFDKTYAELLGDIVKTRDSLRANLPPSTLNNHGLLREEYPYVCALTCGGYEFIVALFTIRAMGGACLPFASGLLAEEAYHFISEAKVTSILMGGSHIDHAGKIRDYVKKQGESDLTTLLVSSDASPLNDVDIGIDEDLSLAPGGPGVVMFTSGTTGIPKAAVLPRQCLVLQRAMNQGGGALSYQPPHWRGGFASLINLLIAGMPVYILKQQAPAEDFWEVLRDHRITNLIFNPTLLRKIMNVYTKKLNNLQAKKRKHYINGFKNLGKIKCSGAILAPTVLGFWADLTGLPVQNGYGSTECGGGVMQTDISKPTNNPRSVGILVTDPPVDVKLANGDHGEVLVKSPWMLTKYIGNEKATQEAFVEEGYLKTGDLGHIVDVIGRIPRILVEDALTNLPYIAEGFTFGIPDHKNRAVCAALIRVKKNTVPREEMSLLRLHTDLADALPVYMRPYLLRVLNDEEEVPYTASQKPMKRDILKEFFGVTEFWNMEDPTPGVEVWGSRLALILPAQGTTLKPWDWGTSQISG</sequence>
<dbReference type="InterPro" id="IPR020845">
    <property type="entry name" value="AMP-binding_CS"/>
</dbReference>
<reference evidence="3 4" key="1">
    <citation type="submission" date="2024-01" db="EMBL/GenBank/DDBJ databases">
        <title>Complete genome of Cladobotryum mycophilum ATHUM6906.</title>
        <authorList>
            <person name="Christinaki A.C."/>
            <person name="Myridakis A.I."/>
            <person name="Kouvelis V.N."/>
        </authorList>
    </citation>
    <scope>NUCLEOTIDE SEQUENCE [LARGE SCALE GENOMIC DNA]</scope>
    <source>
        <strain evidence="3 4">ATHUM6906</strain>
    </source>
</reference>
<dbReference type="InterPro" id="IPR045851">
    <property type="entry name" value="AMP-bd_C_sf"/>
</dbReference>
<dbReference type="Pfam" id="PF00501">
    <property type="entry name" value="AMP-binding"/>
    <property type="match status" value="1"/>
</dbReference>
<evidence type="ECO:0000259" key="2">
    <source>
        <dbReference type="Pfam" id="PF00501"/>
    </source>
</evidence>
<name>A0ABR0SID5_9HYPO</name>
<proteinExistence type="inferred from homology"/>
<evidence type="ECO:0000313" key="4">
    <source>
        <dbReference type="Proteomes" id="UP001338125"/>
    </source>
</evidence>
<accession>A0ABR0SID5</accession>
<dbReference type="CDD" id="cd04433">
    <property type="entry name" value="AFD_class_I"/>
    <property type="match status" value="1"/>
</dbReference>
<gene>
    <name evidence="3" type="ORF">PT974_09892</name>
</gene>
<evidence type="ECO:0000313" key="3">
    <source>
        <dbReference type="EMBL" id="KAK5991607.1"/>
    </source>
</evidence>
<dbReference type="EMBL" id="JAVFKD010000014">
    <property type="protein sequence ID" value="KAK5991607.1"/>
    <property type="molecule type" value="Genomic_DNA"/>
</dbReference>
<dbReference type="PANTHER" id="PTHR43201:SF8">
    <property type="entry name" value="ACYL-COA SYNTHETASE FAMILY MEMBER 3"/>
    <property type="match status" value="1"/>
</dbReference>
<organism evidence="3 4">
    <name type="scientific">Cladobotryum mycophilum</name>
    <dbReference type="NCBI Taxonomy" id="491253"/>
    <lineage>
        <taxon>Eukaryota</taxon>
        <taxon>Fungi</taxon>
        <taxon>Dikarya</taxon>
        <taxon>Ascomycota</taxon>
        <taxon>Pezizomycotina</taxon>
        <taxon>Sordariomycetes</taxon>
        <taxon>Hypocreomycetidae</taxon>
        <taxon>Hypocreales</taxon>
        <taxon>Hypocreaceae</taxon>
        <taxon>Cladobotryum</taxon>
    </lineage>
</organism>
<evidence type="ECO:0000256" key="1">
    <source>
        <dbReference type="ARBA" id="ARBA00006432"/>
    </source>
</evidence>
<feature type="domain" description="AMP-dependent synthetase/ligase" evidence="2">
    <location>
        <begin position="83"/>
        <end position="385"/>
    </location>
</feature>
<protein>
    <submittedName>
        <fullName evidence="3">Acyl-CoA ligase oryP-like protein</fullName>
    </submittedName>
</protein>
<dbReference type="Gene3D" id="3.30.300.30">
    <property type="match status" value="1"/>
</dbReference>
<comment type="similarity">
    <text evidence="1">Belongs to the ATP-dependent AMP-binding enzyme family.</text>
</comment>